<feature type="compositionally biased region" description="Polar residues" evidence="1">
    <location>
        <begin position="384"/>
        <end position="393"/>
    </location>
</feature>
<feature type="region of interest" description="Disordered" evidence="1">
    <location>
        <begin position="488"/>
        <end position="507"/>
    </location>
</feature>
<keyword evidence="3" id="KW-1185">Reference proteome</keyword>
<feature type="region of interest" description="Disordered" evidence="1">
    <location>
        <begin position="260"/>
        <end position="462"/>
    </location>
</feature>
<feature type="compositionally biased region" description="Low complexity" evidence="1">
    <location>
        <begin position="148"/>
        <end position="158"/>
    </location>
</feature>
<feature type="compositionally biased region" description="Acidic residues" evidence="1">
    <location>
        <begin position="405"/>
        <end position="415"/>
    </location>
</feature>
<feature type="compositionally biased region" description="Basic and acidic residues" evidence="1">
    <location>
        <begin position="128"/>
        <end position="140"/>
    </location>
</feature>
<organism evidence="2 3">
    <name type="scientific">Cylindrotheca closterium</name>
    <dbReference type="NCBI Taxonomy" id="2856"/>
    <lineage>
        <taxon>Eukaryota</taxon>
        <taxon>Sar</taxon>
        <taxon>Stramenopiles</taxon>
        <taxon>Ochrophyta</taxon>
        <taxon>Bacillariophyta</taxon>
        <taxon>Bacillariophyceae</taxon>
        <taxon>Bacillariophycidae</taxon>
        <taxon>Bacillariales</taxon>
        <taxon>Bacillariaceae</taxon>
        <taxon>Cylindrotheca</taxon>
    </lineage>
</organism>
<protein>
    <submittedName>
        <fullName evidence="2">Uncharacterized protein</fullName>
    </submittedName>
</protein>
<dbReference type="Proteomes" id="UP001295423">
    <property type="component" value="Unassembled WGS sequence"/>
</dbReference>
<evidence type="ECO:0000313" key="3">
    <source>
        <dbReference type="Proteomes" id="UP001295423"/>
    </source>
</evidence>
<feature type="compositionally biased region" description="Basic and acidic residues" evidence="1">
    <location>
        <begin position="202"/>
        <end position="223"/>
    </location>
</feature>
<name>A0AAD2JNW0_9STRA</name>
<gene>
    <name evidence="2" type="ORF">CYCCA115_LOCUS22975</name>
</gene>
<feature type="compositionally biased region" description="Acidic residues" evidence="1">
    <location>
        <begin position="41"/>
        <end position="51"/>
    </location>
</feature>
<feature type="compositionally biased region" description="Basic and acidic residues" evidence="1">
    <location>
        <begin position="360"/>
        <end position="383"/>
    </location>
</feature>
<feature type="compositionally biased region" description="Acidic residues" evidence="1">
    <location>
        <begin position="58"/>
        <end position="70"/>
    </location>
</feature>
<evidence type="ECO:0000256" key="1">
    <source>
        <dbReference type="SAM" id="MobiDB-lite"/>
    </source>
</evidence>
<dbReference type="AlphaFoldDB" id="A0AAD2JNW0"/>
<proteinExistence type="predicted"/>
<accession>A0AAD2JNW0</accession>
<reference evidence="2" key="1">
    <citation type="submission" date="2023-08" db="EMBL/GenBank/DDBJ databases">
        <authorList>
            <person name="Audoor S."/>
            <person name="Bilcke G."/>
        </authorList>
    </citation>
    <scope>NUCLEOTIDE SEQUENCE</scope>
</reference>
<sequence>MAAIQKKNEAVASLATTTRTIVSLDDEKENQRSPAGTECVDQLEEFNEDDGSPSNGYAEDDDGYGEEGELELSGGTRSSNLPLGQHKVMKKRRSLGTLVVDSSEFKTTANRPHRRNSGSSRSRSSRGRSSESHDNDHDHDGDSDDDTQQTSSSRSLSRSARKRSSIYVMTAMRNDSPGRKTSRTSTADRPPAHPGRTTRRRSSMESKPVSKLEDFLRKDDFEKNMAPGNVNDHQISMPLRQVSRRQLTCLSDHSKDILAEQEHMESVQEVYASAEEDLSSSPASSSDMTVKVKHGSPPSTRVRKKCKASPNNAGFRKVVPSSPSWKHKNKTTGKRDEAKNTKRKSDSKERVLEQLEEAIDISKSEEFSEKETQTPSEEKEDHTNSSSQGSSMLGDTVERFLKLNDDDDGGDDGDDSLMKSAEFFDDSEPLSVTMRSMTDYSDDLTDSGDTKSPVITRSKKISVKKESSKTTTTIKSLGRLFGRGLFKRTKRGKGAGSEEEVTPVAIS</sequence>
<feature type="region of interest" description="Disordered" evidence="1">
    <location>
        <begin position="23"/>
        <end position="238"/>
    </location>
</feature>
<comment type="caution">
    <text evidence="2">The sequence shown here is derived from an EMBL/GenBank/DDBJ whole genome shotgun (WGS) entry which is preliminary data.</text>
</comment>
<dbReference type="EMBL" id="CAKOGP040002347">
    <property type="protein sequence ID" value="CAJ1967867.1"/>
    <property type="molecule type" value="Genomic_DNA"/>
</dbReference>
<evidence type="ECO:0000313" key="2">
    <source>
        <dbReference type="EMBL" id="CAJ1967867.1"/>
    </source>
</evidence>
<feature type="compositionally biased region" description="Basic and acidic residues" evidence="1">
    <location>
        <begin position="333"/>
        <end position="353"/>
    </location>
</feature>